<feature type="domain" description="ABC transporter" evidence="4">
    <location>
        <begin position="4"/>
        <end position="243"/>
    </location>
</feature>
<evidence type="ECO:0000313" key="5">
    <source>
        <dbReference type="EMBL" id="MYC95983.1"/>
    </source>
</evidence>
<sequence length="258" mass="28531">MTLLAVDSLSKTFGGGARRGTRSQVEAVVDLTFKVEAGEFLTIIGPSGCGKSTLLRLLAGLVQPDGGQIYLQGQPLPDASDRQGRFGYMPQRDTLLPWRTVLDNVILGVELAGGSRDAAREEARQLLPLFGLDGFENNWPSTLSGGMRQRAALLRTFLAGYDILLLDEPFGALDALTRRMLQQWLLGVRRRFSKTILFITHDVDEALLLGDRMLVFSPRPGRITADLKIDLPHPRDENTILEPDFLTLKRNALAHLKL</sequence>
<keyword evidence="3 5" id="KW-0067">ATP-binding</keyword>
<keyword evidence="1" id="KW-0813">Transport</keyword>
<dbReference type="Gene3D" id="3.40.50.300">
    <property type="entry name" value="P-loop containing nucleotide triphosphate hydrolases"/>
    <property type="match status" value="1"/>
</dbReference>
<dbReference type="CDD" id="cd03293">
    <property type="entry name" value="ABC_NrtD_SsuB_transporters"/>
    <property type="match status" value="1"/>
</dbReference>
<reference evidence="5" key="1">
    <citation type="submission" date="2019-09" db="EMBL/GenBank/DDBJ databases">
        <title>Characterisation of the sponge microbiome using genome-centric metagenomics.</title>
        <authorList>
            <person name="Engelberts J.P."/>
            <person name="Robbins S.J."/>
            <person name="De Goeij J.M."/>
            <person name="Aranda M."/>
            <person name="Bell S.C."/>
            <person name="Webster N.S."/>
        </authorList>
    </citation>
    <scope>NUCLEOTIDE SEQUENCE</scope>
    <source>
        <strain evidence="5">SB0661_bin_32</strain>
    </source>
</reference>
<dbReference type="GO" id="GO:0005524">
    <property type="term" value="F:ATP binding"/>
    <property type="evidence" value="ECO:0007669"/>
    <property type="project" value="UniProtKB-KW"/>
</dbReference>
<dbReference type="PANTHER" id="PTHR42788:SF2">
    <property type="entry name" value="ABC TRANSPORTER ATP-BINDING PROTEIN"/>
    <property type="match status" value="1"/>
</dbReference>
<evidence type="ECO:0000259" key="4">
    <source>
        <dbReference type="PROSITE" id="PS50893"/>
    </source>
</evidence>
<evidence type="ECO:0000256" key="2">
    <source>
        <dbReference type="ARBA" id="ARBA00022741"/>
    </source>
</evidence>
<evidence type="ECO:0000256" key="3">
    <source>
        <dbReference type="ARBA" id="ARBA00022840"/>
    </source>
</evidence>
<protein>
    <submittedName>
        <fullName evidence="5">ABC transporter ATP-binding protein</fullName>
    </submittedName>
</protein>
<dbReference type="Pfam" id="PF00005">
    <property type="entry name" value="ABC_tran"/>
    <property type="match status" value="1"/>
</dbReference>
<dbReference type="PROSITE" id="PS00211">
    <property type="entry name" value="ABC_TRANSPORTER_1"/>
    <property type="match status" value="1"/>
</dbReference>
<evidence type="ECO:0000256" key="1">
    <source>
        <dbReference type="ARBA" id="ARBA00022448"/>
    </source>
</evidence>
<dbReference type="PANTHER" id="PTHR42788">
    <property type="entry name" value="TAURINE IMPORT ATP-BINDING PROTEIN-RELATED"/>
    <property type="match status" value="1"/>
</dbReference>
<comment type="caution">
    <text evidence="5">The sequence shown here is derived from an EMBL/GenBank/DDBJ whole genome shotgun (WGS) entry which is preliminary data.</text>
</comment>
<dbReference type="InterPro" id="IPR017871">
    <property type="entry name" value="ABC_transporter-like_CS"/>
</dbReference>
<dbReference type="PROSITE" id="PS50893">
    <property type="entry name" value="ABC_TRANSPORTER_2"/>
    <property type="match status" value="1"/>
</dbReference>
<proteinExistence type="predicted"/>
<dbReference type="InterPro" id="IPR003593">
    <property type="entry name" value="AAA+_ATPase"/>
</dbReference>
<dbReference type="SMART" id="SM00382">
    <property type="entry name" value="AAA"/>
    <property type="match status" value="1"/>
</dbReference>
<dbReference type="AlphaFoldDB" id="A0A6B1D980"/>
<organism evidence="5">
    <name type="scientific">Caldilineaceae bacterium SB0661_bin_32</name>
    <dbReference type="NCBI Taxonomy" id="2605255"/>
    <lineage>
        <taxon>Bacteria</taxon>
        <taxon>Bacillati</taxon>
        <taxon>Chloroflexota</taxon>
        <taxon>Caldilineae</taxon>
        <taxon>Caldilineales</taxon>
        <taxon>Caldilineaceae</taxon>
    </lineage>
</organism>
<dbReference type="InterPro" id="IPR003439">
    <property type="entry name" value="ABC_transporter-like_ATP-bd"/>
</dbReference>
<dbReference type="InterPro" id="IPR050166">
    <property type="entry name" value="ABC_transporter_ATP-bind"/>
</dbReference>
<dbReference type="InterPro" id="IPR027417">
    <property type="entry name" value="P-loop_NTPase"/>
</dbReference>
<dbReference type="EMBL" id="VXMH01000071">
    <property type="protein sequence ID" value="MYC95983.1"/>
    <property type="molecule type" value="Genomic_DNA"/>
</dbReference>
<name>A0A6B1D980_9CHLR</name>
<accession>A0A6B1D980</accession>
<gene>
    <name evidence="5" type="ORF">F4X14_13565</name>
</gene>
<dbReference type="GO" id="GO:0016887">
    <property type="term" value="F:ATP hydrolysis activity"/>
    <property type="evidence" value="ECO:0007669"/>
    <property type="project" value="InterPro"/>
</dbReference>
<keyword evidence="2" id="KW-0547">Nucleotide-binding</keyword>
<dbReference type="SUPFAM" id="SSF52540">
    <property type="entry name" value="P-loop containing nucleoside triphosphate hydrolases"/>
    <property type="match status" value="1"/>
</dbReference>